<dbReference type="Pfam" id="PF13560">
    <property type="entry name" value="HTH_31"/>
    <property type="match status" value="1"/>
</dbReference>
<dbReference type="CDD" id="cd00093">
    <property type="entry name" value="HTH_XRE"/>
    <property type="match status" value="1"/>
</dbReference>
<protein>
    <submittedName>
        <fullName evidence="2">Helix-turn-helix transcriptional regulator</fullName>
    </submittedName>
</protein>
<evidence type="ECO:0000313" key="3">
    <source>
        <dbReference type="Proteomes" id="UP000474159"/>
    </source>
</evidence>
<evidence type="ECO:0000313" key="2">
    <source>
        <dbReference type="EMBL" id="KAB1079675.1"/>
    </source>
</evidence>
<dbReference type="InterPro" id="IPR010982">
    <property type="entry name" value="Lambda_DNA-bd_dom_sf"/>
</dbReference>
<dbReference type="SUPFAM" id="SSF47413">
    <property type="entry name" value="lambda repressor-like DNA-binding domains"/>
    <property type="match status" value="1"/>
</dbReference>
<comment type="caution">
    <text evidence="2">The sequence shown here is derived from an EMBL/GenBank/DDBJ whole genome shotgun (WGS) entry which is preliminary data.</text>
</comment>
<keyword evidence="3" id="KW-1185">Reference proteome</keyword>
<dbReference type="GO" id="GO:0003677">
    <property type="term" value="F:DNA binding"/>
    <property type="evidence" value="ECO:0007669"/>
    <property type="project" value="InterPro"/>
</dbReference>
<dbReference type="EMBL" id="VZZK01000008">
    <property type="protein sequence ID" value="KAB1079675.1"/>
    <property type="molecule type" value="Genomic_DNA"/>
</dbReference>
<dbReference type="OrthoDB" id="5462911at2"/>
<name>A0A6L3SZT2_9HYPH</name>
<feature type="domain" description="HTH cro/C1-type" evidence="1">
    <location>
        <begin position="24"/>
        <end position="79"/>
    </location>
</feature>
<evidence type="ECO:0000259" key="1">
    <source>
        <dbReference type="PROSITE" id="PS50943"/>
    </source>
</evidence>
<proteinExistence type="predicted"/>
<sequence>MFTNTQRLSSPEVQELRREGGRLLKRLREARGLSQRELCALVGGGVYTFISQLETGRGRVPPDKLRVWSEALGLPAADFAKMILPYYDPETYAILFGDKEIAPGQSDVEVSTVQTKRVNLHLIR</sequence>
<dbReference type="AlphaFoldDB" id="A0A6L3SZT2"/>
<reference evidence="2 3" key="1">
    <citation type="submission" date="2019-09" db="EMBL/GenBank/DDBJ databases">
        <title>YIM 48816 draft genome.</title>
        <authorList>
            <person name="Jiang L."/>
        </authorList>
    </citation>
    <scope>NUCLEOTIDE SEQUENCE [LARGE SCALE GENOMIC DNA]</scope>
    <source>
        <strain evidence="2 3">YIM 48816</strain>
    </source>
</reference>
<gene>
    <name evidence="2" type="ORF">F6X53_10375</name>
</gene>
<dbReference type="InterPro" id="IPR001387">
    <property type="entry name" value="Cro/C1-type_HTH"/>
</dbReference>
<dbReference type="Gene3D" id="1.10.260.40">
    <property type="entry name" value="lambda repressor-like DNA-binding domains"/>
    <property type="match status" value="1"/>
</dbReference>
<dbReference type="Proteomes" id="UP000474159">
    <property type="component" value="Unassembled WGS sequence"/>
</dbReference>
<accession>A0A6L3SZT2</accession>
<organism evidence="2 3">
    <name type="scientific">Methylobacterium soli</name>
    <dbReference type="NCBI Taxonomy" id="553447"/>
    <lineage>
        <taxon>Bacteria</taxon>
        <taxon>Pseudomonadati</taxon>
        <taxon>Pseudomonadota</taxon>
        <taxon>Alphaproteobacteria</taxon>
        <taxon>Hyphomicrobiales</taxon>
        <taxon>Methylobacteriaceae</taxon>
        <taxon>Methylobacterium</taxon>
    </lineage>
</organism>
<dbReference type="PROSITE" id="PS50943">
    <property type="entry name" value="HTH_CROC1"/>
    <property type="match status" value="1"/>
</dbReference>
<dbReference type="RefSeq" id="WP_150999935.1">
    <property type="nucleotide sequence ID" value="NZ_BPQY01000213.1"/>
</dbReference>
<dbReference type="SMART" id="SM00530">
    <property type="entry name" value="HTH_XRE"/>
    <property type="match status" value="1"/>
</dbReference>